<dbReference type="OMA" id="AFCAFIC"/>
<evidence type="ECO:0000256" key="1">
    <source>
        <dbReference type="SAM" id="Phobius"/>
    </source>
</evidence>
<dbReference type="HOGENOM" id="CLU_1476675_0_0_1"/>
<evidence type="ECO:0000313" key="2">
    <source>
        <dbReference type="EMBL" id="EDV38363.1"/>
    </source>
</evidence>
<accession>B3N0F9</accession>
<proteinExistence type="predicted"/>
<feature type="transmembrane region" description="Helical" evidence="1">
    <location>
        <begin position="21"/>
        <end position="45"/>
    </location>
</feature>
<feature type="transmembrane region" description="Helical" evidence="1">
    <location>
        <begin position="121"/>
        <end position="140"/>
    </location>
</feature>
<keyword evidence="1" id="KW-1133">Transmembrane helix</keyword>
<dbReference type="GeneID" id="6504509"/>
<keyword evidence="3" id="KW-1185">Reference proteome</keyword>
<dbReference type="Proteomes" id="UP000007801">
    <property type="component" value="Unassembled WGS sequence"/>
</dbReference>
<dbReference type="EMBL" id="CH902640">
    <property type="protein sequence ID" value="EDV38363.1"/>
    <property type="molecule type" value="Genomic_DNA"/>
</dbReference>
<dbReference type="InParanoid" id="B3N0F9"/>
<dbReference type="PhylomeDB" id="B3N0F9"/>
<dbReference type="STRING" id="7217.B3N0F9"/>
<keyword evidence="1" id="KW-0812">Transmembrane</keyword>
<sequence>MVQLPRQRQLFLAAQWSKMGKGLGLSCAILALGAFIACFGALHLLNQIVQLSDGTLRNHETLSKGSARCKKVLEVDQTDAPHLSWLELIYMRWTVVFALLYSFAVMLLLRAKYLSNFEINLATSNTMMVVGFVLSAVLFSGTVMIHQREPFVDAWCNDFIYVYMYFIALTTGVAVAFFLSHSCHQHRSQVRRDEWGMRI</sequence>
<name>B3N0F9_DROAN</name>
<reference evidence="2 3" key="1">
    <citation type="journal article" date="2007" name="Nature">
        <title>Evolution of genes and genomes on the Drosophila phylogeny.</title>
        <authorList>
            <consortium name="Drosophila 12 Genomes Consortium"/>
            <person name="Clark A.G."/>
            <person name="Eisen M.B."/>
            <person name="Smith D.R."/>
            <person name="Bergman C.M."/>
            <person name="Oliver B."/>
            <person name="Markow T.A."/>
            <person name="Kaufman T.C."/>
            <person name="Kellis M."/>
            <person name="Gelbart W."/>
            <person name="Iyer V.N."/>
            <person name="Pollard D.A."/>
            <person name="Sackton T.B."/>
            <person name="Larracuente A.M."/>
            <person name="Singh N.D."/>
            <person name="Abad J.P."/>
            <person name="Abt D.N."/>
            <person name="Adryan B."/>
            <person name="Aguade M."/>
            <person name="Akashi H."/>
            <person name="Anderson W.W."/>
            <person name="Aquadro C.F."/>
            <person name="Ardell D.H."/>
            <person name="Arguello R."/>
            <person name="Artieri C.G."/>
            <person name="Barbash D.A."/>
            <person name="Barker D."/>
            <person name="Barsanti P."/>
            <person name="Batterham P."/>
            <person name="Batzoglou S."/>
            <person name="Begun D."/>
            <person name="Bhutkar A."/>
            <person name="Blanco E."/>
            <person name="Bosak S.A."/>
            <person name="Bradley R.K."/>
            <person name="Brand A.D."/>
            <person name="Brent M.R."/>
            <person name="Brooks A.N."/>
            <person name="Brown R.H."/>
            <person name="Butlin R.K."/>
            <person name="Caggese C."/>
            <person name="Calvi B.R."/>
            <person name="Bernardo de Carvalho A."/>
            <person name="Caspi A."/>
            <person name="Castrezana S."/>
            <person name="Celniker S.E."/>
            <person name="Chang J.L."/>
            <person name="Chapple C."/>
            <person name="Chatterji S."/>
            <person name="Chinwalla A."/>
            <person name="Civetta A."/>
            <person name="Clifton S.W."/>
            <person name="Comeron J.M."/>
            <person name="Costello J.C."/>
            <person name="Coyne J.A."/>
            <person name="Daub J."/>
            <person name="David R.G."/>
            <person name="Delcher A.L."/>
            <person name="Delehaunty K."/>
            <person name="Do C.B."/>
            <person name="Ebling H."/>
            <person name="Edwards K."/>
            <person name="Eickbush T."/>
            <person name="Evans J.D."/>
            <person name="Filipski A."/>
            <person name="Findeiss S."/>
            <person name="Freyhult E."/>
            <person name="Fulton L."/>
            <person name="Fulton R."/>
            <person name="Garcia A.C."/>
            <person name="Gardiner A."/>
            <person name="Garfield D.A."/>
            <person name="Garvin B.E."/>
            <person name="Gibson G."/>
            <person name="Gilbert D."/>
            <person name="Gnerre S."/>
            <person name="Godfrey J."/>
            <person name="Good R."/>
            <person name="Gotea V."/>
            <person name="Gravely B."/>
            <person name="Greenberg A.J."/>
            <person name="Griffiths-Jones S."/>
            <person name="Gross S."/>
            <person name="Guigo R."/>
            <person name="Gustafson E.A."/>
            <person name="Haerty W."/>
            <person name="Hahn M.W."/>
            <person name="Halligan D.L."/>
            <person name="Halpern A.L."/>
            <person name="Halter G.M."/>
            <person name="Han M.V."/>
            <person name="Heger A."/>
            <person name="Hillier L."/>
            <person name="Hinrichs A.S."/>
            <person name="Holmes I."/>
            <person name="Hoskins R.A."/>
            <person name="Hubisz M.J."/>
            <person name="Hultmark D."/>
            <person name="Huntley M.A."/>
            <person name="Jaffe D.B."/>
            <person name="Jagadeeshan S."/>
            <person name="Jeck W.R."/>
            <person name="Johnson J."/>
            <person name="Jones C.D."/>
            <person name="Jordan W.C."/>
            <person name="Karpen G.H."/>
            <person name="Kataoka E."/>
            <person name="Keightley P.D."/>
            <person name="Kheradpour P."/>
            <person name="Kirkness E.F."/>
            <person name="Koerich L.B."/>
            <person name="Kristiansen K."/>
            <person name="Kudrna D."/>
            <person name="Kulathinal R.J."/>
            <person name="Kumar S."/>
            <person name="Kwok R."/>
            <person name="Lander E."/>
            <person name="Langley C.H."/>
            <person name="Lapoint R."/>
            <person name="Lazzaro B.P."/>
            <person name="Lee S.J."/>
            <person name="Levesque L."/>
            <person name="Li R."/>
            <person name="Lin C.F."/>
            <person name="Lin M.F."/>
            <person name="Lindblad-Toh K."/>
            <person name="Llopart A."/>
            <person name="Long M."/>
            <person name="Low L."/>
            <person name="Lozovsky E."/>
            <person name="Lu J."/>
            <person name="Luo M."/>
            <person name="Machado C.A."/>
            <person name="Makalowski W."/>
            <person name="Marzo M."/>
            <person name="Matsuda M."/>
            <person name="Matzkin L."/>
            <person name="McAllister B."/>
            <person name="McBride C.S."/>
            <person name="McKernan B."/>
            <person name="McKernan K."/>
            <person name="Mendez-Lago M."/>
            <person name="Minx P."/>
            <person name="Mollenhauer M.U."/>
            <person name="Montooth K."/>
            <person name="Mount S.M."/>
            <person name="Mu X."/>
            <person name="Myers E."/>
            <person name="Negre B."/>
            <person name="Newfeld S."/>
            <person name="Nielsen R."/>
            <person name="Noor M.A."/>
            <person name="O'Grady P."/>
            <person name="Pachter L."/>
            <person name="Papaceit M."/>
            <person name="Parisi M.J."/>
            <person name="Parisi M."/>
            <person name="Parts L."/>
            <person name="Pedersen J.S."/>
            <person name="Pesole G."/>
            <person name="Phillippy A.M."/>
            <person name="Ponting C.P."/>
            <person name="Pop M."/>
            <person name="Porcelli D."/>
            <person name="Powell J.R."/>
            <person name="Prohaska S."/>
            <person name="Pruitt K."/>
            <person name="Puig M."/>
            <person name="Quesneville H."/>
            <person name="Ram K.R."/>
            <person name="Rand D."/>
            <person name="Rasmussen M.D."/>
            <person name="Reed L.K."/>
            <person name="Reenan R."/>
            <person name="Reily A."/>
            <person name="Remington K.A."/>
            <person name="Rieger T.T."/>
            <person name="Ritchie M.G."/>
            <person name="Robin C."/>
            <person name="Rogers Y.H."/>
            <person name="Rohde C."/>
            <person name="Rozas J."/>
            <person name="Rubenfield M.J."/>
            <person name="Ruiz A."/>
            <person name="Russo S."/>
            <person name="Salzberg S.L."/>
            <person name="Sanchez-Gracia A."/>
            <person name="Saranga D.J."/>
            <person name="Sato H."/>
            <person name="Schaeffer S.W."/>
            <person name="Schatz M.C."/>
            <person name="Schlenke T."/>
            <person name="Schwartz R."/>
            <person name="Segarra C."/>
            <person name="Singh R.S."/>
            <person name="Sirot L."/>
            <person name="Sirota M."/>
            <person name="Sisneros N.B."/>
            <person name="Smith C.D."/>
            <person name="Smith T.F."/>
            <person name="Spieth J."/>
            <person name="Stage D.E."/>
            <person name="Stark A."/>
            <person name="Stephan W."/>
            <person name="Strausberg R.L."/>
            <person name="Strempel S."/>
            <person name="Sturgill D."/>
            <person name="Sutton G."/>
            <person name="Sutton G.G."/>
            <person name="Tao W."/>
            <person name="Teichmann S."/>
            <person name="Tobari Y.N."/>
            <person name="Tomimura Y."/>
            <person name="Tsolas J.M."/>
            <person name="Valente V.L."/>
            <person name="Venter E."/>
            <person name="Venter J.C."/>
            <person name="Vicario S."/>
            <person name="Vieira F.G."/>
            <person name="Vilella A.J."/>
            <person name="Villasante A."/>
            <person name="Walenz B."/>
            <person name="Wang J."/>
            <person name="Wasserman M."/>
            <person name="Watts T."/>
            <person name="Wilson D."/>
            <person name="Wilson R.K."/>
            <person name="Wing R.A."/>
            <person name="Wolfner M.F."/>
            <person name="Wong A."/>
            <person name="Wong G.K."/>
            <person name="Wu C.I."/>
            <person name="Wu G."/>
            <person name="Yamamoto D."/>
            <person name="Yang H.P."/>
            <person name="Yang S.P."/>
            <person name="Yorke J.A."/>
            <person name="Yoshida K."/>
            <person name="Zdobnov E."/>
            <person name="Zhang P."/>
            <person name="Zhang Y."/>
            <person name="Zimin A.V."/>
            <person name="Baldwin J."/>
            <person name="Abdouelleil A."/>
            <person name="Abdulkadir J."/>
            <person name="Abebe A."/>
            <person name="Abera B."/>
            <person name="Abreu J."/>
            <person name="Acer S.C."/>
            <person name="Aftuck L."/>
            <person name="Alexander A."/>
            <person name="An P."/>
            <person name="Anderson E."/>
            <person name="Anderson S."/>
            <person name="Arachi H."/>
            <person name="Azer M."/>
            <person name="Bachantsang P."/>
            <person name="Barry A."/>
            <person name="Bayul T."/>
            <person name="Berlin A."/>
            <person name="Bessette D."/>
            <person name="Bloom T."/>
            <person name="Blye J."/>
            <person name="Boguslavskiy L."/>
            <person name="Bonnet C."/>
            <person name="Boukhgalter B."/>
            <person name="Bourzgui I."/>
            <person name="Brown A."/>
            <person name="Cahill P."/>
            <person name="Channer S."/>
            <person name="Cheshatsang Y."/>
            <person name="Chuda L."/>
            <person name="Citroen M."/>
            <person name="Collymore A."/>
            <person name="Cooke P."/>
            <person name="Costello M."/>
            <person name="D'Aco K."/>
            <person name="Daza R."/>
            <person name="De Haan G."/>
            <person name="DeGray S."/>
            <person name="DeMaso C."/>
            <person name="Dhargay N."/>
            <person name="Dooley K."/>
            <person name="Dooley E."/>
            <person name="Doricent M."/>
            <person name="Dorje P."/>
            <person name="Dorjee K."/>
            <person name="Dupes A."/>
            <person name="Elong R."/>
            <person name="Falk J."/>
            <person name="Farina A."/>
            <person name="Faro S."/>
            <person name="Ferguson D."/>
            <person name="Fisher S."/>
            <person name="Foley C.D."/>
            <person name="Franke A."/>
            <person name="Friedrich D."/>
            <person name="Gadbois L."/>
            <person name="Gearin G."/>
            <person name="Gearin C.R."/>
            <person name="Giannoukos G."/>
            <person name="Goode T."/>
            <person name="Graham J."/>
            <person name="Grandbois E."/>
            <person name="Grewal S."/>
            <person name="Gyaltsen K."/>
            <person name="Hafez N."/>
            <person name="Hagos B."/>
            <person name="Hall J."/>
            <person name="Henson C."/>
            <person name="Hollinger A."/>
            <person name="Honan T."/>
            <person name="Huard M.D."/>
            <person name="Hughes L."/>
            <person name="Hurhula B."/>
            <person name="Husby M.E."/>
            <person name="Kamat A."/>
            <person name="Kanga B."/>
            <person name="Kashin S."/>
            <person name="Khazanovich D."/>
            <person name="Kisner P."/>
            <person name="Lance K."/>
            <person name="Lara M."/>
            <person name="Lee W."/>
            <person name="Lennon N."/>
            <person name="Letendre F."/>
            <person name="LeVine R."/>
            <person name="Lipovsky A."/>
            <person name="Liu X."/>
            <person name="Liu J."/>
            <person name="Liu S."/>
            <person name="Lokyitsang T."/>
            <person name="Lokyitsang Y."/>
            <person name="Lubonja R."/>
            <person name="Lui A."/>
            <person name="MacDonald P."/>
            <person name="Magnisalis V."/>
            <person name="Maru K."/>
            <person name="Matthews C."/>
            <person name="McCusker W."/>
            <person name="McDonough S."/>
            <person name="Mehta T."/>
            <person name="Meldrim J."/>
            <person name="Meneus L."/>
            <person name="Mihai O."/>
            <person name="Mihalev A."/>
            <person name="Mihova T."/>
            <person name="Mittelman R."/>
            <person name="Mlenga V."/>
            <person name="Montmayeur A."/>
            <person name="Mulrain L."/>
            <person name="Navidi A."/>
            <person name="Naylor J."/>
            <person name="Negash T."/>
            <person name="Nguyen T."/>
            <person name="Nguyen N."/>
            <person name="Nicol R."/>
            <person name="Norbu C."/>
            <person name="Norbu N."/>
            <person name="Novod N."/>
            <person name="O'Neill B."/>
            <person name="Osman S."/>
            <person name="Markiewicz E."/>
            <person name="Oyono O.L."/>
            <person name="Patti C."/>
            <person name="Phunkhang P."/>
            <person name="Pierre F."/>
            <person name="Priest M."/>
            <person name="Raghuraman S."/>
            <person name="Rege F."/>
            <person name="Reyes R."/>
            <person name="Rise C."/>
            <person name="Rogov P."/>
            <person name="Ross K."/>
            <person name="Ryan E."/>
            <person name="Settipalli S."/>
            <person name="Shea T."/>
            <person name="Sherpa N."/>
            <person name="Shi L."/>
            <person name="Shih D."/>
            <person name="Sparrow T."/>
            <person name="Spaulding J."/>
            <person name="Stalker J."/>
            <person name="Stange-Thomann N."/>
            <person name="Stavropoulos S."/>
            <person name="Stone C."/>
            <person name="Strader C."/>
            <person name="Tesfaye S."/>
            <person name="Thomson T."/>
            <person name="Thoulutsang Y."/>
            <person name="Thoulutsang D."/>
            <person name="Topham K."/>
            <person name="Topping I."/>
            <person name="Tsamla T."/>
            <person name="Vassiliev H."/>
            <person name="Vo A."/>
            <person name="Wangchuk T."/>
            <person name="Wangdi T."/>
            <person name="Weiand M."/>
            <person name="Wilkinson J."/>
            <person name="Wilson A."/>
            <person name="Yadav S."/>
            <person name="Young G."/>
            <person name="Yu Q."/>
            <person name="Zembek L."/>
            <person name="Zhong D."/>
            <person name="Zimmer A."/>
            <person name="Zwirko Z."/>
            <person name="Jaffe D.B."/>
            <person name="Alvarez P."/>
            <person name="Brockman W."/>
            <person name="Butler J."/>
            <person name="Chin C."/>
            <person name="Gnerre S."/>
            <person name="Grabherr M."/>
            <person name="Kleber M."/>
            <person name="Mauceli E."/>
            <person name="MacCallum I."/>
        </authorList>
    </citation>
    <scope>NUCLEOTIDE SEQUENCE [LARGE SCALE GENOMIC DNA]</scope>
    <source>
        <strain evidence="3">Tucson 14024-0371.13</strain>
    </source>
</reference>
<dbReference type="OrthoDB" id="7844049at2759"/>
<protein>
    <submittedName>
        <fullName evidence="2">Uncharacterized protein</fullName>
    </submittedName>
</protein>
<dbReference type="AlphaFoldDB" id="B3N0F9"/>
<dbReference type="KEGG" id="dan:6504509"/>
<dbReference type="eggNOG" id="KOG3831">
    <property type="taxonomic scope" value="Eukaryota"/>
</dbReference>
<organism evidence="2 3">
    <name type="scientific">Drosophila ananassae</name>
    <name type="common">Fruit fly</name>
    <dbReference type="NCBI Taxonomy" id="7217"/>
    <lineage>
        <taxon>Eukaryota</taxon>
        <taxon>Metazoa</taxon>
        <taxon>Ecdysozoa</taxon>
        <taxon>Arthropoda</taxon>
        <taxon>Hexapoda</taxon>
        <taxon>Insecta</taxon>
        <taxon>Pterygota</taxon>
        <taxon>Neoptera</taxon>
        <taxon>Endopterygota</taxon>
        <taxon>Diptera</taxon>
        <taxon>Brachycera</taxon>
        <taxon>Muscomorpha</taxon>
        <taxon>Ephydroidea</taxon>
        <taxon>Drosophilidae</taxon>
        <taxon>Drosophila</taxon>
        <taxon>Sophophora</taxon>
    </lineage>
</organism>
<keyword evidence="1" id="KW-0472">Membrane</keyword>
<evidence type="ECO:0000313" key="3">
    <source>
        <dbReference type="Proteomes" id="UP000007801"/>
    </source>
</evidence>
<gene>
    <name evidence="2" type="primary">Dana\GF21839</name>
    <name evidence="2" type="synonym">dana_GLEANR_5737</name>
    <name evidence="2" type="ORF">GF21839</name>
</gene>
<feature type="transmembrane region" description="Helical" evidence="1">
    <location>
        <begin position="89"/>
        <end position="109"/>
    </location>
</feature>
<feature type="transmembrane region" description="Helical" evidence="1">
    <location>
        <begin position="160"/>
        <end position="179"/>
    </location>
</feature>